<protein>
    <submittedName>
        <fullName evidence="7">Multidrug efflux RND transporter periplasmic adaptor subunit MexE</fullName>
    </submittedName>
</protein>
<evidence type="ECO:0000256" key="2">
    <source>
        <dbReference type="ARBA" id="ARBA00009477"/>
    </source>
</evidence>
<evidence type="ECO:0000259" key="6">
    <source>
        <dbReference type="Pfam" id="PF25967"/>
    </source>
</evidence>
<dbReference type="InterPro" id="IPR058627">
    <property type="entry name" value="MdtA-like_C"/>
</dbReference>
<organism evidence="7 8">
    <name type="scientific">Sessilibacter corallicola</name>
    <dbReference type="NCBI Taxonomy" id="2904075"/>
    <lineage>
        <taxon>Bacteria</taxon>
        <taxon>Pseudomonadati</taxon>
        <taxon>Pseudomonadota</taxon>
        <taxon>Gammaproteobacteria</taxon>
        <taxon>Cellvibrionales</taxon>
        <taxon>Cellvibrionaceae</taxon>
        <taxon>Sessilibacter</taxon>
    </lineage>
</organism>
<dbReference type="EMBL" id="BAABWN010000021">
    <property type="protein sequence ID" value="GAA6170217.1"/>
    <property type="molecule type" value="Genomic_DNA"/>
</dbReference>
<evidence type="ECO:0000256" key="1">
    <source>
        <dbReference type="ARBA" id="ARBA00004519"/>
    </source>
</evidence>
<keyword evidence="8" id="KW-1185">Reference proteome</keyword>
<evidence type="ECO:0000259" key="3">
    <source>
        <dbReference type="Pfam" id="PF25876"/>
    </source>
</evidence>
<reference evidence="7 8" key="1">
    <citation type="submission" date="2024-04" db="EMBL/GenBank/DDBJ databases">
        <title>Draft genome sequence of Sessilibacter corallicola NBRC 116591.</title>
        <authorList>
            <person name="Miyakawa T."/>
            <person name="Kusuya Y."/>
            <person name="Miura T."/>
        </authorList>
    </citation>
    <scope>NUCLEOTIDE SEQUENCE [LARGE SCALE GENOMIC DNA]</scope>
    <source>
        <strain evidence="7 8">KU-00831-HH</strain>
    </source>
</reference>
<dbReference type="Gene3D" id="2.40.30.170">
    <property type="match status" value="1"/>
</dbReference>
<dbReference type="RefSeq" id="WP_233089609.1">
    <property type="nucleotide sequence ID" value="NZ_BAABWN010000021.1"/>
</dbReference>
<dbReference type="Gene3D" id="1.10.287.470">
    <property type="entry name" value="Helix hairpin bin"/>
    <property type="match status" value="1"/>
</dbReference>
<dbReference type="Pfam" id="PF25917">
    <property type="entry name" value="BSH_RND"/>
    <property type="match status" value="1"/>
</dbReference>
<dbReference type="Gene3D" id="2.40.50.100">
    <property type="match status" value="1"/>
</dbReference>
<feature type="domain" description="Multidrug resistance protein MdtA-like beta-barrel" evidence="5">
    <location>
        <begin position="221"/>
        <end position="305"/>
    </location>
</feature>
<feature type="domain" description="Multidrug resistance protein MdtA-like C-terminal permuted SH3" evidence="6">
    <location>
        <begin position="311"/>
        <end position="369"/>
    </location>
</feature>
<sequence>MFIQAKLPEVRIRLIRTAVRSAVVAVFFLVLNACSDANSQSAPSTPPPPPVRVDTIELTPVSDSAVFTGEFRAIDTVNLRPRVNGYIDNVFFEEGSLVNKGDLLFQIDPRPFQIALNRAQATVISTKAEYDLAVTELKRSEKLLATNAISQEIHDQNATRVQITKASHQEAQAFRDESQLNLDYTRIIAPISGKISRAFITEGNFVNSGTTVLTTIVSRNPMYVVFDADEKSYINYVSELENSTSQSTSIQVGLSGASQFPFNADLNFVDNQVNPESGTIRIRATVENDRGLFLPGMVARVKMQISDQYEAVLIDDSAIATDQSKKYVLIVNEQNTTEYRPVELGGLYNGKRIIKSGLTVGDAVVIGGGLKIRPGMAVSPQEITEQATDSLVKNTAQL</sequence>
<dbReference type="InterPro" id="IPR058624">
    <property type="entry name" value="MdtA-like_HH"/>
</dbReference>
<dbReference type="InterPro" id="IPR006143">
    <property type="entry name" value="RND_pump_MFP"/>
</dbReference>
<dbReference type="InterPro" id="IPR058626">
    <property type="entry name" value="MdtA-like_b-barrel"/>
</dbReference>
<comment type="caution">
    <text evidence="7">The sequence shown here is derived from an EMBL/GenBank/DDBJ whole genome shotgun (WGS) entry which is preliminary data.</text>
</comment>
<comment type="subcellular location">
    <subcellularLocation>
        <location evidence="1">Cell inner membrane</location>
        <topology evidence="1">Lipid-anchor</topology>
    </subcellularLocation>
</comment>
<dbReference type="PANTHER" id="PTHR30158">
    <property type="entry name" value="ACRA/E-RELATED COMPONENT OF DRUG EFFLUX TRANSPORTER"/>
    <property type="match status" value="1"/>
</dbReference>
<name>A0ABQ0AF19_9GAMM</name>
<dbReference type="Gene3D" id="2.40.420.20">
    <property type="match status" value="1"/>
</dbReference>
<evidence type="ECO:0000313" key="8">
    <source>
        <dbReference type="Proteomes" id="UP001465153"/>
    </source>
</evidence>
<evidence type="ECO:0000313" key="7">
    <source>
        <dbReference type="EMBL" id="GAA6170217.1"/>
    </source>
</evidence>
<evidence type="ECO:0000259" key="5">
    <source>
        <dbReference type="Pfam" id="PF25944"/>
    </source>
</evidence>
<gene>
    <name evidence="7" type="primary">mexE</name>
    <name evidence="7" type="ORF">NBRC116591_40310</name>
</gene>
<dbReference type="InterPro" id="IPR058625">
    <property type="entry name" value="MdtA-like_BSH"/>
</dbReference>
<dbReference type="Pfam" id="PF25967">
    <property type="entry name" value="RND-MFP_C"/>
    <property type="match status" value="1"/>
</dbReference>
<accession>A0ABQ0AF19</accession>
<evidence type="ECO:0000259" key="4">
    <source>
        <dbReference type="Pfam" id="PF25917"/>
    </source>
</evidence>
<proteinExistence type="inferred from homology"/>
<dbReference type="PANTHER" id="PTHR30158:SF10">
    <property type="entry name" value="CATION EFFLUX PUMP"/>
    <property type="match status" value="1"/>
</dbReference>
<comment type="similarity">
    <text evidence="2">Belongs to the membrane fusion protein (MFP) (TC 8.A.1) family.</text>
</comment>
<dbReference type="Pfam" id="PF25876">
    <property type="entry name" value="HH_MFP_RND"/>
    <property type="match status" value="1"/>
</dbReference>
<dbReference type="NCBIfam" id="TIGR01730">
    <property type="entry name" value="RND_mfp"/>
    <property type="match status" value="1"/>
</dbReference>
<dbReference type="SUPFAM" id="SSF111369">
    <property type="entry name" value="HlyD-like secretion proteins"/>
    <property type="match status" value="1"/>
</dbReference>
<dbReference type="Pfam" id="PF25944">
    <property type="entry name" value="Beta-barrel_RND"/>
    <property type="match status" value="1"/>
</dbReference>
<feature type="domain" description="Multidrug resistance protein MdtA-like barrel-sandwich hybrid" evidence="4">
    <location>
        <begin position="76"/>
        <end position="213"/>
    </location>
</feature>
<feature type="domain" description="Multidrug resistance protein MdtA-like alpha-helical hairpin" evidence="3">
    <location>
        <begin position="116"/>
        <end position="185"/>
    </location>
</feature>
<dbReference type="Proteomes" id="UP001465153">
    <property type="component" value="Unassembled WGS sequence"/>
</dbReference>